<name>A0A1V9ZUF8_ACHHY</name>
<accession>A0A1V9ZUF8</accession>
<comment type="caution">
    <text evidence="1">The sequence shown here is derived from an EMBL/GenBank/DDBJ whole genome shotgun (WGS) entry which is preliminary data.</text>
</comment>
<dbReference type="EMBL" id="JNBR01000004">
    <property type="protein sequence ID" value="OQS01656.1"/>
    <property type="molecule type" value="Genomic_DNA"/>
</dbReference>
<dbReference type="OrthoDB" id="76931at2759"/>
<evidence type="ECO:0000313" key="1">
    <source>
        <dbReference type="EMBL" id="OQS01656.1"/>
    </source>
</evidence>
<keyword evidence="2" id="KW-1185">Reference proteome</keyword>
<dbReference type="AlphaFoldDB" id="A0A1V9ZUF8"/>
<protein>
    <submittedName>
        <fullName evidence="1">Uncharacterized protein</fullName>
    </submittedName>
</protein>
<sequence>MGDAVETLKQRSDGLTRTFQQTKNDAATLLKHLFGMDKTAVNDDDEPIELVMVPLEPTMELQKMLLHAAAVVQAPPVLVPQALTDAVYAATLQQLAELRFRVDVMTACKVYIEQRHGLVREYWAKLDAPMAAVATPDDHARLVSSLQLLLPVYRNEVKILRAGVRQYEAAATAFLQSKYLSYPSDHARAVEENELRHDFAESSRRLLQDFPDALLPLEALEICDPVQLQHRIFELEYMIAHAGIAQVFYSTKAKHKTIDRAPGPCTGEALQKDLTTALAAYDEAAAALDACVADDAQFQLDQQARAPPTTPLFAQHSALYEKLRRATRKVRSECRLSKTLHHVLALARAHAAVAPIASDEIHAAVAAAVVDASTALTTTHEAHMQSVIDAHHLELDALAGAEPADVAAAEAEHKAELFAIVSLTKVCARRKALALRARANAAFARLEHMQAHHAEMQMKLQTELETRESLEHLRLLARLEKRRIARLAAASSKPPEAASPISSEDDVALVKAEIVEERQAEWRAAEVVCATTLQAATVDAIAAEAVTFGLGDDGDVVQDLISQLSQVDWTHTNCTIKQIHAVEKVLLRMREKVSAPKRLNTKLMSPHIVAHGARPSPAKKPVFH</sequence>
<evidence type="ECO:0000313" key="2">
    <source>
        <dbReference type="Proteomes" id="UP000243579"/>
    </source>
</evidence>
<organism evidence="1 2">
    <name type="scientific">Achlya hypogyna</name>
    <name type="common">Oomycete</name>
    <name type="synonym">Protoachlya hypogyna</name>
    <dbReference type="NCBI Taxonomy" id="1202772"/>
    <lineage>
        <taxon>Eukaryota</taxon>
        <taxon>Sar</taxon>
        <taxon>Stramenopiles</taxon>
        <taxon>Oomycota</taxon>
        <taxon>Saprolegniomycetes</taxon>
        <taxon>Saprolegniales</taxon>
        <taxon>Achlyaceae</taxon>
        <taxon>Achlya</taxon>
    </lineage>
</organism>
<dbReference type="Proteomes" id="UP000243579">
    <property type="component" value="Unassembled WGS sequence"/>
</dbReference>
<reference evidence="1 2" key="1">
    <citation type="journal article" date="2014" name="Genome Biol. Evol.">
        <title>The secreted proteins of Achlya hypogyna and Thraustotheca clavata identify the ancestral oomycete secretome and reveal gene acquisitions by horizontal gene transfer.</title>
        <authorList>
            <person name="Misner I."/>
            <person name="Blouin N."/>
            <person name="Leonard G."/>
            <person name="Richards T.A."/>
            <person name="Lane C.E."/>
        </authorList>
    </citation>
    <scope>NUCLEOTIDE SEQUENCE [LARGE SCALE GENOMIC DNA]</scope>
    <source>
        <strain evidence="1 2">ATCC 48635</strain>
    </source>
</reference>
<gene>
    <name evidence="1" type="ORF">ACHHYP_00542</name>
</gene>
<proteinExistence type="predicted"/>